<dbReference type="AlphaFoldDB" id="A0A8J3D782"/>
<proteinExistence type="predicted"/>
<feature type="transmembrane region" description="Helical" evidence="1">
    <location>
        <begin position="205"/>
        <end position="223"/>
    </location>
</feature>
<feature type="transmembrane region" description="Helical" evidence="1">
    <location>
        <begin position="97"/>
        <end position="117"/>
    </location>
</feature>
<reference evidence="2 3" key="1">
    <citation type="journal article" date="2014" name="Int. J. Syst. Evol. Microbiol.">
        <title>Complete genome sequence of Corynebacterium casei LMG S-19264T (=DSM 44701T), isolated from a smear-ripened cheese.</title>
        <authorList>
            <consortium name="US DOE Joint Genome Institute (JGI-PGF)"/>
            <person name="Walter F."/>
            <person name="Albersmeier A."/>
            <person name="Kalinowski J."/>
            <person name="Ruckert C."/>
        </authorList>
    </citation>
    <scope>NUCLEOTIDE SEQUENCE [LARGE SCALE GENOMIC DNA]</scope>
    <source>
        <strain evidence="2 3">KCTC 12866</strain>
    </source>
</reference>
<protein>
    <submittedName>
        <fullName evidence="2">Uncharacterized protein</fullName>
    </submittedName>
</protein>
<sequence length="224" mass="24543">MLFQKLKQKHAELSHRLAFFLSVILHPLLLPTYIFAILFGLTPELVGVVALSLSARISLLVLLFLNTFVAPALVIFYMHRLGFVKSLQLQTLRDRRLPYLVTLMIYALSTYLFGWQFQPVSELAPQISIVLGSITVSLIFVALISLSWQISAHATGMGGCLGALGGVILRYGDFALFLPFVVSVIVTGFLLSARLYLNAHTPAQVSAGLALGVAVSMVAVFLFF</sequence>
<name>A0A8J3D782_9BACT</name>
<evidence type="ECO:0000256" key="1">
    <source>
        <dbReference type="SAM" id="Phobius"/>
    </source>
</evidence>
<evidence type="ECO:0000313" key="3">
    <source>
        <dbReference type="Proteomes" id="UP000598271"/>
    </source>
</evidence>
<feature type="transmembrane region" description="Helical" evidence="1">
    <location>
        <begin position="174"/>
        <end position="193"/>
    </location>
</feature>
<feature type="transmembrane region" description="Helical" evidence="1">
    <location>
        <begin position="123"/>
        <end position="143"/>
    </location>
</feature>
<dbReference type="EMBL" id="BMXF01000005">
    <property type="protein sequence ID" value="GHB83923.1"/>
    <property type="molecule type" value="Genomic_DNA"/>
</dbReference>
<feature type="transmembrane region" description="Helical" evidence="1">
    <location>
        <begin position="53"/>
        <end position="77"/>
    </location>
</feature>
<keyword evidence="1" id="KW-1133">Transmembrane helix</keyword>
<evidence type="ECO:0000313" key="2">
    <source>
        <dbReference type="EMBL" id="GHB83923.1"/>
    </source>
</evidence>
<keyword evidence="1" id="KW-0472">Membrane</keyword>
<feature type="transmembrane region" description="Helical" evidence="1">
    <location>
        <begin position="20"/>
        <end position="41"/>
    </location>
</feature>
<organism evidence="2 3">
    <name type="scientific">Persicitalea jodogahamensis</name>
    <dbReference type="NCBI Taxonomy" id="402147"/>
    <lineage>
        <taxon>Bacteria</taxon>
        <taxon>Pseudomonadati</taxon>
        <taxon>Bacteroidota</taxon>
        <taxon>Cytophagia</taxon>
        <taxon>Cytophagales</taxon>
        <taxon>Spirosomataceae</taxon>
        <taxon>Persicitalea</taxon>
    </lineage>
</organism>
<feature type="transmembrane region" description="Helical" evidence="1">
    <location>
        <begin position="150"/>
        <end position="168"/>
    </location>
</feature>
<dbReference type="RefSeq" id="WP_229581298.1">
    <property type="nucleotide sequence ID" value="NZ_BMXF01000005.1"/>
</dbReference>
<comment type="caution">
    <text evidence="2">The sequence shown here is derived from an EMBL/GenBank/DDBJ whole genome shotgun (WGS) entry which is preliminary data.</text>
</comment>
<accession>A0A8J3D782</accession>
<keyword evidence="3" id="KW-1185">Reference proteome</keyword>
<dbReference type="Proteomes" id="UP000598271">
    <property type="component" value="Unassembled WGS sequence"/>
</dbReference>
<gene>
    <name evidence="2" type="ORF">GCM10007390_43850</name>
</gene>
<keyword evidence="1" id="KW-0812">Transmembrane</keyword>